<feature type="region of interest" description="Disordered" evidence="1">
    <location>
        <begin position="209"/>
        <end position="240"/>
    </location>
</feature>
<feature type="compositionally biased region" description="Basic and acidic residues" evidence="1">
    <location>
        <begin position="136"/>
        <end position="145"/>
    </location>
</feature>
<evidence type="ECO:0000313" key="3">
    <source>
        <dbReference type="Proteomes" id="UP000623687"/>
    </source>
</evidence>
<name>A0A8H6ZR67_PLEOS</name>
<gene>
    <name evidence="2" type="ORF">PC9H_010265</name>
</gene>
<feature type="region of interest" description="Disordered" evidence="1">
    <location>
        <begin position="118"/>
        <end position="173"/>
    </location>
</feature>
<dbReference type="VEuPathDB" id="FungiDB:PC9H_010265"/>
<proteinExistence type="predicted"/>
<comment type="caution">
    <text evidence="2">The sequence shown here is derived from an EMBL/GenBank/DDBJ whole genome shotgun (WGS) entry which is preliminary data.</text>
</comment>
<dbReference type="EMBL" id="JACETU010000007">
    <property type="protein sequence ID" value="KAF7424954.1"/>
    <property type="molecule type" value="Genomic_DNA"/>
</dbReference>
<organism evidence="2 3">
    <name type="scientific">Pleurotus ostreatus</name>
    <name type="common">Oyster mushroom</name>
    <name type="synonym">White-rot fungus</name>
    <dbReference type="NCBI Taxonomy" id="5322"/>
    <lineage>
        <taxon>Eukaryota</taxon>
        <taxon>Fungi</taxon>
        <taxon>Dikarya</taxon>
        <taxon>Basidiomycota</taxon>
        <taxon>Agaricomycotina</taxon>
        <taxon>Agaricomycetes</taxon>
        <taxon>Agaricomycetidae</taxon>
        <taxon>Agaricales</taxon>
        <taxon>Pleurotineae</taxon>
        <taxon>Pleurotaceae</taxon>
        <taxon>Pleurotus</taxon>
    </lineage>
</organism>
<dbReference type="OrthoDB" id="2162994at2759"/>
<dbReference type="Proteomes" id="UP000623687">
    <property type="component" value="Unassembled WGS sequence"/>
</dbReference>
<reference evidence="2" key="1">
    <citation type="submission" date="2019-07" db="EMBL/GenBank/DDBJ databases">
        <authorList>
            <person name="Palmer J.M."/>
        </authorList>
    </citation>
    <scope>NUCLEOTIDE SEQUENCE</scope>
    <source>
        <strain evidence="2">PC9</strain>
    </source>
</reference>
<evidence type="ECO:0000313" key="2">
    <source>
        <dbReference type="EMBL" id="KAF7424954.1"/>
    </source>
</evidence>
<evidence type="ECO:0000256" key="1">
    <source>
        <dbReference type="SAM" id="MobiDB-lite"/>
    </source>
</evidence>
<accession>A0A8H6ZR67</accession>
<sequence>MIVIMIPRGVHAYQTHVLAPVVTGAPLMKRKFGAIDTAGSLGNITSGANGADAAPPPSIFTLTNAQGQRICRQCGTPGRYKEGKCVKKWGPGSQRPGTVWIAPQYIGLAANFAIAQHAATQQQPPMQSQPRIIHSPPERGIHRTDTLPNTQHSPYAPSEESSLCPSPSRTRRSAAVVLSRRHLRPSRYFHQVQTTRHQRQRELLPPLAAASSHANSRANSWSSACRARPAATPNRPATPADAASIGTLAALVAARKKSLIIVEDLHGNVPASAVRMNVDGESNETGDADREAEGG</sequence>
<dbReference type="RefSeq" id="XP_036629148.1">
    <property type="nucleotide sequence ID" value="XM_036779759.1"/>
</dbReference>
<protein>
    <submittedName>
        <fullName evidence="2">Uncharacterized protein</fullName>
    </submittedName>
</protein>
<keyword evidence="3" id="KW-1185">Reference proteome</keyword>
<dbReference type="GeneID" id="59380083"/>
<feature type="compositionally biased region" description="Polar residues" evidence="1">
    <location>
        <begin position="118"/>
        <end position="130"/>
    </location>
</feature>
<dbReference type="AlphaFoldDB" id="A0A8H6ZR67"/>
<feature type="compositionally biased region" description="Low complexity" evidence="1">
    <location>
        <begin position="157"/>
        <end position="168"/>
    </location>
</feature>